<dbReference type="GO" id="GO:0043531">
    <property type="term" value="F:ADP binding"/>
    <property type="evidence" value="ECO:0007669"/>
    <property type="project" value="InterPro"/>
</dbReference>
<feature type="repeat" description="TPR" evidence="1">
    <location>
        <begin position="482"/>
        <end position="515"/>
    </location>
</feature>
<dbReference type="PANTHER" id="PTHR10098">
    <property type="entry name" value="RAPSYN-RELATED"/>
    <property type="match status" value="1"/>
</dbReference>
<dbReference type="Proteomes" id="UP001223520">
    <property type="component" value="Chromosome"/>
</dbReference>
<dbReference type="EMBL" id="CP124543">
    <property type="protein sequence ID" value="WGV24744.1"/>
    <property type="molecule type" value="Genomic_DNA"/>
</dbReference>
<organism evidence="3 4">
    <name type="scientific">Halotia branconii CENA392</name>
    <dbReference type="NCBI Taxonomy" id="1539056"/>
    <lineage>
        <taxon>Bacteria</taxon>
        <taxon>Bacillati</taxon>
        <taxon>Cyanobacteriota</taxon>
        <taxon>Cyanophyceae</taxon>
        <taxon>Nostocales</taxon>
        <taxon>Nodulariaceae</taxon>
        <taxon>Halotia</taxon>
    </lineage>
</organism>
<feature type="repeat" description="TPR" evidence="1">
    <location>
        <begin position="562"/>
        <end position="595"/>
    </location>
</feature>
<keyword evidence="4" id="KW-1185">Reference proteome</keyword>
<dbReference type="InterPro" id="IPR027417">
    <property type="entry name" value="P-loop_NTPase"/>
</dbReference>
<dbReference type="AlphaFoldDB" id="A0AAJ6NQP6"/>
<dbReference type="PROSITE" id="PS50293">
    <property type="entry name" value="TPR_REGION"/>
    <property type="match status" value="1"/>
</dbReference>
<dbReference type="PROSITE" id="PS50005">
    <property type="entry name" value="TPR"/>
    <property type="match status" value="8"/>
</dbReference>
<dbReference type="KEGG" id="hbq:QI031_23720"/>
<evidence type="ECO:0000313" key="4">
    <source>
        <dbReference type="Proteomes" id="UP001223520"/>
    </source>
</evidence>
<dbReference type="Pfam" id="PF00931">
    <property type="entry name" value="NB-ARC"/>
    <property type="match status" value="1"/>
</dbReference>
<evidence type="ECO:0000259" key="2">
    <source>
        <dbReference type="Pfam" id="PF00931"/>
    </source>
</evidence>
<feature type="repeat" description="TPR" evidence="1">
    <location>
        <begin position="522"/>
        <end position="555"/>
    </location>
</feature>
<gene>
    <name evidence="3" type="ORF">QI031_23720</name>
</gene>
<dbReference type="PANTHER" id="PTHR10098:SF108">
    <property type="entry name" value="TETRATRICOPEPTIDE REPEAT PROTEIN 28"/>
    <property type="match status" value="1"/>
</dbReference>
<dbReference type="PRINTS" id="PR00364">
    <property type="entry name" value="DISEASERSIST"/>
</dbReference>
<evidence type="ECO:0000256" key="1">
    <source>
        <dbReference type="PROSITE-ProRule" id="PRU00339"/>
    </source>
</evidence>
<feature type="repeat" description="TPR" evidence="1">
    <location>
        <begin position="642"/>
        <end position="675"/>
    </location>
</feature>
<name>A0AAJ6NQP6_9CYAN</name>
<dbReference type="RefSeq" id="WP_281482058.1">
    <property type="nucleotide sequence ID" value="NZ_CP124543.1"/>
</dbReference>
<feature type="repeat" description="TPR" evidence="1">
    <location>
        <begin position="722"/>
        <end position="755"/>
    </location>
</feature>
<dbReference type="Gene3D" id="1.25.40.10">
    <property type="entry name" value="Tetratricopeptide repeat domain"/>
    <property type="match status" value="3"/>
</dbReference>
<dbReference type="Pfam" id="PF13424">
    <property type="entry name" value="TPR_12"/>
    <property type="match status" value="4"/>
</dbReference>
<dbReference type="InterPro" id="IPR019734">
    <property type="entry name" value="TPR_rpt"/>
</dbReference>
<feature type="domain" description="NB-ARC" evidence="2">
    <location>
        <begin position="78"/>
        <end position="214"/>
    </location>
</feature>
<keyword evidence="1" id="KW-0802">TPR repeat</keyword>
<protein>
    <submittedName>
        <fullName evidence="3">Tetratricopeptide repeat protein</fullName>
    </submittedName>
</protein>
<dbReference type="SUPFAM" id="SSF48452">
    <property type="entry name" value="TPR-like"/>
    <property type="match status" value="2"/>
</dbReference>
<dbReference type="SUPFAM" id="SSF52540">
    <property type="entry name" value="P-loop containing nucleoside triphosphate hydrolases"/>
    <property type="match status" value="1"/>
</dbReference>
<feature type="repeat" description="TPR" evidence="1">
    <location>
        <begin position="682"/>
        <end position="715"/>
    </location>
</feature>
<feature type="repeat" description="TPR" evidence="1">
    <location>
        <begin position="762"/>
        <end position="795"/>
    </location>
</feature>
<proteinExistence type="predicted"/>
<accession>A0AAJ6NQP6</accession>
<reference evidence="3 4" key="1">
    <citation type="journal article" date="2023" name="Limnol Oceanogr Lett">
        <title>Environmental adaptations by the intertidal Antarctic cyanobacterium Halotia branconii CENA392 as revealed using long-read genome sequencing.</title>
        <authorList>
            <person name="Dextro R.B."/>
            <person name="Delbaje E."/>
            <person name="Freitas P.N.N."/>
            <person name="Geraldes V."/>
            <person name="Pinto E."/>
            <person name="Long P.F."/>
            <person name="Fiore M.F."/>
        </authorList>
    </citation>
    <scope>NUCLEOTIDE SEQUENCE [LARGE SCALE GENOMIC DNA]</scope>
    <source>
        <strain evidence="3 4">CENA392</strain>
    </source>
</reference>
<feature type="repeat" description="TPR" evidence="1">
    <location>
        <begin position="602"/>
        <end position="635"/>
    </location>
</feature>
<evidence type="ECO:0000313" key="3">
    <source>
        <dbReference type="EMBL" id="WGV24744.1"/>
    </source>
</evidence>
<dbReference type="Gene3D" id="3.40.50.300">
    <property type="entry name" value="P-loop containing nucleotide triphosphate hydrolases"/>
    <property type="match status" value="1"/>
</dbReference>
<sequence length="881" mass="99838">MAEKPNPSNANNIEMNVTASGDSKVTSVGQINAAEVKIIVERIEPILDLLQQIPKVESPGVLKAGNPGKSLAYWQGRTAEVTQIQQWLTDENIFLIGIEGIGGTGKSMLATKIYDEIEGFPKRFWADVSYGAGFSDLARQVLTEFGFPVPEQEAQLVEALVRCLRSDQFLLIIDNLESLLQPDRQWGSLFYGDFFQAWVESGNNSKVLVTTRERPELKGFEWLSLKGLQVDEGVALLTVLGIRGDLTQFVELVDGHPLLLRLVADLLKEEYPQDPNLSRLADLGLGNLRQLLTDSQVVGIHRRENVGMVLVLDASFNRLNELQKALLLNISVYRGAVDSAAAVAVLPGNAEPEIEGELRNLVKRSLLVEKLNGKRQFEFQPVVLEYVRYQAGDQIEAHQRAIYYYLLNVKQKPWQTKEDIKEYLEIFYHWYQLQDYDSAFDSIWICDDFLTLRGYYIDQVELYGQLVSKWAEIGDRENWNYRAVLTSLGIAYDSLGEYQRAIDFHQQSLEISREIGDRNGIGKSLNNLGNAYDSLGEYQRAIDFHQQSLEISREIGDRNGIGKSLNNLGNAYYSVGEYQRAIDFHQQSLEILREIGDRNGIGNSLGNLGNAYDSLGEYQRAIEFLQQSLEILREIGDRNGIGNSLIGLGNAYLYQGEYQRGIEFYQQSLEILREIGDRNGIGNSLIGLGNAYLYQGEYQRGIEFYQQSLAISGEIGDRYTESLSLLNLGLAYLYQGESQQAIEFYQQSLEISREIGNRNSEGKSLGNLGLAYLYQGQYQQAIEFHQQSLAISGEIGDRNSEAKAWFNLGLILENVNRESDALGAYRNACELFQAMGLDVNVQDCNDAIERLSQPKAPVVSHRRFWAWLRRLWRWLRSWLRR</sequence>
<dbReference type="InterPro" id="IPR002182">
    <property type="entry name" value="NB-ARC"/>
</dbReference>
<dbReference type="InterPro" id="IPR011990">
    <property type="entry name" value="TPR-like_helical_dom_sf"/>
</dbReference>
<dbReference type="SMART" id="SM00028">
    <property type="entry name" value="TPR"/>
    <property type="match status" value="9"/>
</dbReference>